<dbReference type="AlphaFoldDB" id="A0A8E2LMI6"/>
<dbReference type="OrthoDB" id="4753487at2"/>
<evidence type="ECO:0000256" key="1">
    <source>
        <dbReference type="ARBA" id="ARBA00010652"/>
    </source>
</evidence>
<protein>
    <submittedName>
        <fullName evidence="5">PPE family protein PPE47/PPE48</fullName>
    </submittedName>
</protein>
<dbReference type="InterPro" id="IPR000030">
    <property type="entry name" value="PPE_dom"/>
</dbReference>
<comment type="caution">
    <text evidence="4">The sequence shown here is derived from an EMBL/GenBank/DDBJ whole genome shotgun (WGS) entry which is preliminary data.</text>
</comment>
<dbReference type="Pfam" id="PF18878">
    <property type="entry name" value="PPE-PPW"/>
    <property type="match status" value="1"/>
</dbReference>
<evidence type="ECO:0000313" key="6">
    <source>
        <dbReference type="Proteomes" id="UP000192335"/>
    </source>
</evidence>
<evidence type="ECO:0000313" key="7">
    <source>
        <dbReference type="Proteomes" id="UP000271464"/>
    </source>
</evidence>
<dbReference type="Gene3D" id="1.20.1260.20">
    <property type="entry name" value="PPE superfamily"/>
    <property type="match status" value="1"/>
</dbReference>
<accession>A0A8E2LMI6</accession>
<reference evidence="5 7" key="2">
    <citation type="submission" date="2018-09" db="EMBL/GenBank/DDBJ databases">
        <authorList>
            <person name="Tagini F."/>
        </authorList>
    </citation>
    <scope>NUCLEOTIDE SEQUENCE [LARGE SCALE GENOMIC DNA]</scope>
    <source>
        <strain evidence="5 7">MK4</strain>
    </source>
</reference>
<dbReference type="Proteomes" id="UP000271464">
    <property type="component" value="Unassembled WGS sequence"/>
</dbReference>
<feature type="domain" description="PPE-PPW subfamily C-terminal" evidence="3">
    <location>
        <begin position="356"/>
        <end position="399"/>
    </location>
</feature>
<evidence type="ECO:0000313" key="5">
    <source>
        <dbReference type="EMBL" id="VAZ97845.1"/>
    </source>
</evidence>
<dbReference type="RefSeq" id="WP_075548591.1">
    <property type="nucleotide sequence ID" value="NZ_LWCM01000110.1"/>
</dbReference>
<dbReference type="Proteomes" id="UP000192335">
    <property type="component" value="Unassembled WGS sequence"/>
</dbReference>
<comment type="similarity">
    <text evidence="1">Belongs to the mycobacterial PPE family.</text>
</comment>
<evidence type="ECO:0000259" key="2">
    <source>
        <dbReference type="Pfam" id="PF00823"/>
    </source>
</evidence>
<dbReference type="InterPro" id="IPR043641">
    <property type="entry name" value="PPE-PPW_C"/>
</dbReference>
<dbReference type="Pfam" id="PF00823">
    <property type="entry name" value="PPE"/>
    <property type="match status" value="1"/>
</dbReference>
<gene>
    <name evidence="4" type="ORF">B4U45_07325</name>
    <name evidence="5" type="ORF">LAUMK4_03988</name>
</gene>
<proteinExistence type="inferred from homology"/>
<dbReference type="PANTHER" id="PTHR46766:SF1">
    <property type="entry name" value="GLUTAMINE-RICH PROTEIN 2"/>
    <property type="match status" value="1"/>
</dbReference>
<dbReference type="GO" id="GO:0052572">
    <property type="term" value="P:response to host immune response"/>
    <property type="evidence" value="ECO:0007669"/>
    <property type="project" value="TreeGrafter"/>
</dbReference>
<name>A0A8E2LMI6_9MYCO</name>
<sequence>MNSALWMAAPPEVHSALLAAGPGPEPLLAAAGSWTSLSAEYASVADELSSVLSAVATGAWHGPSMDSCLAAYVPYVDWLMMTSAECAEVGATHETAATAYVSALAVMPTLGELAANHATHAVLSATNFFGINTIPIALNEADYVRMWIQAAATMSVYQAASVAALVSVPHTIPAPVVVKPGAGTAGNIAAAGEQTLTPFPWQQIWDYIQLMFAFMKMDWEFIGLDWGFIKLLIPLVIQDIIQWNLSAALAGLKLIASDLWQIGTHFFNIIYTACEIPLGVANMVIQWIAQNLFVDAGIVALAGSVAPSMNALTGVSAMAEVGLLPAAAVAVSGVAPAGLGASASVVPPAQLASLAASGNGGGAVGFAGTAPTESVGSAGGLVAIGVGEGPTVPMLPTAWNPDMAGVH</sequence>
<reference evidence="4 6" key="1">
    <citation type="submission" date="2017-02" db="EMBL/GenBank/DDBJ databases">
        <title>Mycobacterium kansasii genomes.</title>
        <authorList>
            <person name="Borowka P."/>
            <person name="Strapagiel D."/>
            <person name="Marciniak B."/>
            <person name="Lach J."/>
            <person name="Bakula Z."/>
            <person name="Van Ingen J."/>
            <person name="Safianowska A."/>
            <person name="Brzostek A."/>
            <person name="Dziadek J."/>
            <person name="Jagielski T."/>
        </authorList>
    </citation>
    <scope>NUCLEOTIDE SEQUENCE [LARGE SCALE GENOMIC DNA]</scope>
    <source>
        <strain evidence="4 6">12MK</strain>
    </source>
</reference>
<organism evidence="4 6">
    <name type="scientific">Mycobacterium persicum</name>
    <dbReference type="NCBI Taxonomy" id="1487726"/>
    <lineage>
        <taxon>Bacteria</taxon>
        <taxon>Bacillati</taxon>
        <taxon>Actinomycetota</taxon>
        <taxon>Actinomycetes</taxon>
        <taxon>Mycobacteriales</taxon>
        <taxon>Mycobacteriaceae</taxon>
        <taxon>Mycobacterium</taxon>
    </lineage>
</organism>
<dbReference type="SUPFAM" id="SSF140459">
    <property type="entry name" value="PE/PPE dimer-like"/>
    <property type="match status" value="1"/>
</dbReference>
<evidence type="ECO:0000259" key="3">
    <source>
        <dbReference type="Pfam" id="PF18878"/>
    </source>
</evidence>
<evidence type="ECO:0000313" key="4">
    <source>
        <dbReference type="EMBL" id="ORC06469.1"/>
    </source>
</evidence>
<feature type="domain" description="PPE" evidence="2">
    <location>
        <begin position="6"/>
        <end position="168"/>
    </location>
</feature>
<dbReference type="InterPro" id="IPR038332">
    <property type="entry name" value="PPE_sf"/>
</dbReference>
<dbReference type="PANTHER" id="PTHR46766">
    <property type="entry name" value="GLUTAMINE-RICH PROTEIN 2"/>
    <property type="match status" value="1"/>
</dbReference>
<dbReference type="GeneID" id="66597118"/>
<dbReference type="EMBL" id="MWQA01000001">
    <property type="protein sequence ID" value="ORC06469.1"/>
    <property type="molecule type" value="Genomic_DNA"/>
</dbReference>
<keyword evidence="7" id="KW-1185">Reference proteome</keyword>
<dbReference type="EMBL" id="UPHM01000110">
    <property type="protein sequence ID" value="VAZ97845.1"/>
    <property type="molecule type" value="Genomic_DNA"/>
</dbReference>